<dbReference type="InterPro" id="IPR049945">
    <property type="entry name" value="AAA_22"/>
</dbReference>
<name>A0A813AIE0_9DINO</name>
<dbReference type="SUPFAM" id="SSF69593">
    <property type="entry name" value="Glycerol-3-phosphate (1)-acyltransferase"/>
    <property type="match status" value="1"/>
</dbReference>
<dbReference type="GO" id="GO:0016746">
    <property type="term" value="F:acyltransferase activity"/>
    <property type="evidence" value="ECO:0007669"/>
    <property type="project" value="InterPro"/>
</dbReference>
<proteinExistence type="predicted"/>
<feature type="region of interest" description="Disordered" evidence="1">
    <location>
        <begin position="564"/>
        <end position="632"/>
    </location>
</feature>
<dbReference type="EMBL" id="CAJNJA010060140">
    <property type="protein sequence ID" value="CAE7869753.1"/>
    <property type="molecule type" value="Genomic_DNA"/>
</dbReference>
<organism evidence="5 6">
    <name type="scientific">Symbiodinium necroappetens</name>
    <dbReference type="NCBI Taxonomy" id="1628268"/>
    <lineage>
        <taxon>Eukaryota</taxon>
        <taxon>Sar</taxon>
        <taxon>Alveolata</taxon>
        <taxon>Dinophyceae</taxon>
        <taxon>Suessiales</taxon>
        <taxon>Symbiodiniaceae</taxon>
        <taxon>Symbiodinium</taxon>
    </lineage>
</organism>
<keyword evidence="6" id="KW-1185">Reference proteome</keyword>
<sequence length="829" mass="93335">MHLLKGILAITFIALNTIIVYIPLTWWIIKLSWTRGEARNRLRARMDMIIYWWTGRNRKMIQGLNLTEVNLHWHQQEEMSEDNWYLVISNHQSWTDIVLLQSYLYGIIPPLKFFTKEQLIWVPFIGFAMYILGFPYVKRVTKAQIKANPKLRTADRDNVAAACEGFKNHPTTILNFIEGTRRTSEKQQRQGSEYKHLLRPKTGGLGYVLEDMDQHLHRLLDVTIVYPDGVPTFWEFLQGKCPRVEMDVTPHEIPAEILETEETARRQALGQWIGSIWAAKDNHIEQKINALAHLMYGFSHGGFVLITGEVGTGKTTLLRNLLDRTPPELDVAFILNPRLTVRELLETVCDELGVAYGPAPLQSVKQYIDVLNKHLLKTHISGRSTVIIIDEAQNLSPAVLEQIRLLTNLETNDKKLLRIILLGQPELGDMLNRTELRQLAQRITARYHLTPLSKEDVHAYVNHRLTTAGGSPNIFTNQALNALYRLSKGTPRLINVIADRALLGAYVEGKYQVSAAMVRNGAREVFGQKPRHPQSRYYLGAGLLICLVALAMSWAYLTRHQTPAVTQSSATQPTAQNGTAEELTQRQATTTSPSAVADPGNVTDTQTDNSAEIIDQPAERDTVTAPATLTRPPGRTFELQRAAYRAVFAAWSADYNLDNNQIPCDFAPQVGLQCLSRNGSWSEVTSLNSPVILELWDTQESPYYAALLGYDGELYRLRLGQQDISVSPRDLRDAWFGTYVLIWQTPPGYSGSLRQGDDHPTVAWLRARLEELDYPAPTASTDSYFDDALVAAVTAFQNSEGLLADGIVGPLTWIRLSDRLNLPAPTLRS</sequence>
<protein>
    <submittedName>
        <fullName evidence="5">ExeA protein</fullName>
    </submittedName>
</protein>
<dbReference type="Gene3D" id="3.40.50.300">
    <property type="entry name" value="P-loop containing nucleotide triphosphate hydrolases"/>
    <property type="match status" value="1"/>
</dbReference>
<keyword evidence="2" id="KW-0812">Transmembrane</keyword>
<evidence type="ECO:0000313" key="6">
    <source>
        <dbReference type="Proteomes" id="UP000601435"/>
    </source>
</evidence>
<evidence type="ECO:0000313" key="5">
    <source>
        <dbReference type="EMBL" id="CAE7869753.1"/>
    </source>
</evidence>
<dbReference type="GO" id="GO:0016887">
    <property type="term" value="F:ATP hydrolysis activity"/>
    <property type="evidence" value="ECO:0007669"/>
    <property type="project" value="InterPro"/>
</dbReference>
<evidence type="ECO:0000256" key="2">
    <source>
        <dbReference type="SAM" id="Phobius"/>
    </source>
</evidence>
<dbReference type="SUPFAM" id="SSF52540">
    <property type="entry name" value="P-loop containing nucleoside triphosphate hydrolases"/>
    <property type="match status" value="1"/>
</dbReference>
<dbReference type="AlphaFoldDB" id="A0A813AIE0"/>
<dbReference type="OrthoDB" id="189226at2759"/>
<dbReference type="Pfam" id="PF01471">
    <property type="entry name" value="PG_binding_1"/>
    <property type="match status" value="1"/>
</dbReference>
<reference evidence="5" key="1">
    <citation type="submission" date="2021-02" db="EMBL/GenBank/DDBJ databases">
        <authorList>
            <person name="Dougan E. K."/>
            <person name="Rhodes N."/>
            <person name="Thang M."/>
            <person name="Chan C."/>
        </authorList>
    </citation>
    <scope>NUCLEOTIDE SEQUENCE</scope>
</reference>
<evidence type="ECO:0000256" key="1">
    <source>
        <dbReference type="SAM" id="MobiDB-lite"/>
    </source>
</evidence>
<keyword evidence="2" id="KW-1133">Transmembrane helix</keyword>
<dbReference type="PANTHER" id="PTHR35894:SF1">
    <property type="entry name" value="PHOSPHORIBULOKINASE _ URIDINE KINASE FAMILY"/>
    <property type="match status" value="1"/>
</dbReference>
<feature type="compositionally biased region" description="Polar residues" evidence="1">
    <location>
        <begin position="564"/>
        <end position="579"/>
    </location>
</feature>
<feature type="transmembrane region" description="Helical" evidence="2">
    <location>
        <begin position="7"/>
        <end position="29"/>
    </location>
</feature>
<feature type="transmembrane region" description="Helical" evidence="2">
    <location>
        <begin position="119"/>
        <end position="137"/>
    </location>
</feature>
<dbReference type="InterPro" id="IPR002477">
    <property type="entry name" value="Peptidoglycan-bd-like"/>
</dbReference>
<feature type="transmembrane region" description="Helical" evidence="2">
    <location>
        <begin position="537"/>
        <end position="557"/>
    </location>
</feature>
<dbReference type="Gene3D" id="1.10.101.10">
    <property type="entry name" value="PGBD-like superfamily/PGBD"/>
    <property type="match status" value="1"/>
</dbReference>
<dbReference type="SMART" id="SM00563">
    <property type="entry name" value="PlsC"/>
    <property type="match status" value="1"/>
</dbReference>
<dbReference type="Gene3D" id="3.90.70.10">
    <property type="entry name" value="Cysteine proteinases"/>
    <property type="match status" value="1"/>
</dbReference>
<dbReference type="SUPFAM" id="SSF47090">
    <property type="entry name" value="PGBD-like"/>
    <property type="match status" value="1"/>
</dbReference>
<dbReference type="SMART" id="SM00382">
    <property type="entry name" value="AAA"/>
    <property type="match status" value="1"/>
</dbReference>
<dbReference type="Proteomes" id="UP000601435">
    <property type="component" value="Unassembled WGS sequence"/>
</dbReference>
<dbReference type="Pfam" id="PF13401">
    <property type="entry name" value="AAA_22"/>
    <property type="match status" value="1"/>
</dbReference>
<feature type="domain" description="AAA+ ATPase" evidence="3">
    <location>
        <begin position="300"/>
        <end position="444"/>
    </location>
</feature>
<dbReference type="InterPro" id="IPR036365">
    <property type="entry name" value="PGBD-like_sf"/>
</dbReference>
<gene>
    <name evidence="5" type="primary">exeA</name>
    <name evidence="5" type="ORF">SNEC2469_LOCUS28044</name>
</gene>
<dbReference type="PANTHER" id="PTHR35894">
    <property type="entry name" value="GENERAL SECRETION PATHWAY PROTEIN A-RELATED"/>
    <property type="match status" value="1"/>
</dbReference>
<evidence type="ECO:0000259" key="3">
    <source>
        <dbReference type="SMART" id="SM00382"/>
    </source>
</evidence>
<comment type="caution">
    <text evidence="5">The sequence shown here is derived from an EMBL/GenBank/DDBJ whole genome shotgun (WGS) entry which is preliminary data.</text>
</comment>
<dbReference type="InterPro" id="IPR036366">
    <property type="entry name" value="PGBDSf"/>
</dbReference>
<dbReference type="CDD" id="cd07990">
    <property type="entry name" value="LPLAT_LCLAT1-like"/>
    <property type="match status" value="1"/>
</dbReference>
<feature type="compositionally biased region" description="Polar residues" evidence="1">
    <location>
        <begin position="585"/>
        <end position="594"/>
    </location>
</feature>
<accession>A0A813AIE0</accession>
<dbReference type="InterPro" id="IPR052026">
    <property type="entry name" value="ExeA_AAA_ATPase_DNA-bind"/>
</dbReference>
<dbReference type="NCBIfam" id="NF010621">
    <property type="entry name" value="PRK14014.1"/>
    <property type="match status" value="1"/>
</dbReference>
<dbReference type="InterPro" id="IPR027417">
    <property type="entry name" value="P-loop_NTPase"/>
</dbReference>
<keyword evidence="2" id="KW-0472">Membrane</keyword>
<dbReference type="CDD" id="cd00009">
    <property type="entry name" value="AAA"/>
    <property type="match status" value="1"/>
</dbReference>
<dbReference type="InterPro" id="IPR003593">
    <property type="entry name" value="AAA+_ATPase"/>
</dbReference>
<feature type="domain" description="Phospholipid/glycerol acyltransferase" evidence="4">
    <location>
        <begin position="85"/>
        <end position="227"/>
    </location>
</feature>
<evidence type="ECO:0000259" key="4">
    <source>
        <dbReference type="SMART" id="SM00563"/>
    </source>
</evidence>
<dbReference type="InterPro" id="IPR002123">
    <property type="entry name" value="Plipid/glycerol_acylTrfase"/>
</dbReference>
<dbReference type="Pfam" id="PF01553">
    <property type="entry name" value="Acyltransferase"/>
    <property type="match status" value="1"/>
</dbReference>